<dbReference type="KEGG" id="mcha:111018746"/>
<evidence type="ECO:0000256" key="1">
    <source>
        <dbReference type="SAM" id="Phobius"/>
    </source>
</evidence>
<evidence type="ECO:0000313" key="2">
    <source>
        <dbReference type="Proteomes" id="UP000504603"/>
    </source>
</evidence>
<dbReference type="GeneID" id="111018746"/>
<keyword evidence="1" id="KW-0472">Membrane</keyword>
<dbReference type="Proteomes" id="UP000504603">
    <property type="component" value="Unplaced"/>
</dbReference>
<reference evidence="3" key="1">
    <citation type="submission" date="2025-08" db="UniProtKB">
        <authorList>
            <consortium name="RefSeq"/>
        </authorList>
    </citation>
    <scope>IDENTIFICATION</scope>
    <source>
        <strain evidence="3">OHB3-1</strain>
    </source>
</reference>
<keyword evidence="2" id="KW-1185">Reference proteome</keyword>
<dbReference type="PANTHER" id="PTHR33740:SF1">
    <property type="entry name" value="SLH DOMAIN PROTEIN"/>
    <property type="match status" value="1"/>
</dbReference>
<dbReference type="OrthoDB" id="1931230at2759"/>
<proteinExistence type="predicted"/>
<keyword evidence="1" id="KW-1133">Transmembrane helix</keyword>
<organism evidence="2 3">
    <name type="scientific">Momordica charantia</name>
    <name type="common">Bitter gourd</name>
    <name type="synonym">Balsam pear</name>
    <dbReference type="NCBI Taxonomy" id="3673"/>
    <lineage>
        <taxon>Eukaryota</taxon>
        <taxon>Viridiplantae</taxon>
        <taxon>Streptophyta</taxon>
        <taxon>Embryophyta</taxon>
        <taxon>Tracheophyta</taxon>
        <taxon>Spermatophyta</taxon>
        <taxon>Magnoliopsida</taxon>
        <taxon>eudicotyledons</taxon>
        <taxon>Gunneridae</taxon>
        <taxon>Pentapetalae</taxon>
        <taxon>rosids</taxon>
        <taxon>fabids</taxon>
        <taxon>Cucurbitales</taxon>
        <taxon>Cucurbitaceae</taxon>
        <taxon>Momordiceae</taxon>
        <taxon>Momordica</taxon>
    </lineage>
</organism>
<keyword evidence="1" id="KW-0812">Transmembrane</keyword>
<gene>
    <name evidence="3" type="primary">LOC111018746</name>
</gene>
<dbReference type="AlphaFoldDB" id="A0A6J1D958"/>
<name>A0A6J1D958_MOMCH</name>
<evidence type="ECO:0000313" key="3">
    <source>
        <dbReference type="RefSeq" id="XP_022150670.1"/>
    </source>
</evidence>
<accession>A0A6J1D958</accession>
<dbReference type="RefSeq" id="XP_022150670.1">
    <property type="nucleotide sequence ID" value="XM_022294978.1"/>
</dbReference>
<dbReference type="PANTHER" id="PTHR33740">
    <property type="entry name" value="GPI-ANCHORED ADHESIN-LIKE PROTEIN"/>
    <property type="match status" value="1"/>
</dbReference>
<protein>
    <submittedName>
        <fullName evidence="3">Uncharacterized protein LOC111018746</fullName>
    </submittedName>
</protein>
<feature type="transmembrane region" description="Helical" evidence="1">
    <location>
        <begin position="95"/>
        <end position="116"/>
    </location>
</feature>
<sequence length="575" mass="64543">MCSSSLPSTFSLLLTKSPSISRRRNVISPKSHLFLGHLRPTNSTFRLTASFTDRDLELSSWFHPDQPNNDAYGGWILINSPTTDAKAAKRGLPRFVIGVVGTSLVVLFAAIAHISLSRRGFKFQWRSPVRSLDGIFSRTEPEGDQGNTVDYCLIDDELPTESGAESISDSRTNAVTSDSGNKLERVIITVPVDSAQDEALSILKKLKVIEDDIDAGELCTRREYARWLVRMYSSLERNPKHHIIPSVSLSGSTIAAFDDISFEDSDFESIQALAEAGIIPSKLSPNYANDGLGDREKICFFPERFVSRQALIDWKAQLDYEFVPGILERISSTKVGFMDLKEISSEASPQLFVDILAGDRSILRKVFGQIKRFQPNKPSTKAQAAVALVSGRMTEATSAELSRLESEISARKAEIEVIKLELVERGDIQRSWDEKLIEEKERLVKVEELYLAAVTDLGDEKIIQEKLFSEYLKQKASIDCQRQLLLSLKEEVDGMTANLAIERSVCGAEQSELYNMRADLQNQLEGMLDTKSVLEAEKEALRIIRSWVEDEARKSQARAKVLEEVGRRWRWDDQA</sequence>